<proteinExistence type="predicted"/>
<evidence type="ECO:0000256" key="2">
    <source>
        <dbReference type="ARBA" id="ARBA00022777"/>
    </source>
</evidence>
<sequence length="275" mass="30566">MYPVSSVHIVYKPTRECIEIARKYSGVFRERGVSVEISTVDDVSPRFILNKDIVVSIGGDGTMLRISMMLQDEKSIPLILPHPCGRRNNFYEESMPEIPVVVERIFKGDFVIHTYPRGRLCIKGGCIDFLNEVAVVNKDMGRVVGFRISVVSPGIHSTYEFEGDGLIVSTVPGSAGYNLSAGGPLITGDSEELIITHLNPMQLGMPSIIVPAYASIIEASSRGYVILYIDGDKLKLLDKGETVRITGSTSYLKLIRFSTVYERIRTVLSRRRIVY</sequence>
<dbReference type="Pfam" id="PF01513">
    <property type="entry name" value="NAD_kinase"/>
    <property type="match status" value="1"/>
</dbReference>
<dbReference type="Gene3D" id="2.60.200.30">
    <property type="entry name" value="Probable inorganic polyphosphate/atp-NAD kinase, domain 2"/>
    <property type="match status" value="1"/>
</dbReference>
<dbReference type="GO" id="GO:0006741">
    <property type="term" value="P:NADP+ biosynthetic process"/>
    <property type="evidence" value="ECO:0007669"/>
    <property type="project" value="InterPro"/>
</dbReference>
<keyword evidence="3" id="KW-0521">NADP</keyword>
<reference evidence="5 6" key="1">
    <citation type="journal article" date="2009" name="J. Bacteriol.">
        <title>Complete genome sequence of the anaerobic, protein-degrading hyperthermophilic crenarchaeon Desulfurococcus kamchatkensis.</title>
        <authorList>
            <person name="Ravin N.V."/>
            <person name="Mardanov A.V."/>
            <person name="Beletsky A.V."/>
            <person name="Kublanov I.V."/>
            <person name="Kolganova T.V."/>
            <person name="Lebedinsky A.V."/>
            <person name="Chernyh N.A."/>
            <person name="Bonch-Osmolovskaya E.A."/>
            <person name="Skryabin K.G."/>
        </authorList>
    </citation>
    <scope>NUCLEOTIDE SEQUENCE [LARGE SCALE GENOMIC DNA]</scope>
    <source>
        <strain evidence="6">DSM 18924 / JCM 16383 / VKM B-2413 / 1221n</strain>
    </source>
</reference>
<dbReference type="SUPFAM" id="SSF111331">
    <property type="entry name" value="NAD kinase/diacylglycerol kinase-like"/>
    <property type="match status" value="1"/>
</dbReference>
<dbReference type="InterPro" id="IPR016064">
    <property type="entry name" value="NAD/diacylglycerol_kinase_sf"/>
</dbReference>
<dbReference type="EMBL" id="CP001140">
    <property type="protein sequence ID" value="ACL11391.1"/>
    <property type="molecule type" value="Genomic_DNA"/>
</dbReference>
<evidence type="ECO:0000256" key="3">
    <source>
        <dbReference type="ARBA" id="ARBA00022857"/>
    </source>
</evidence>
<keyword evidence="4" id="KW-0520">NAD</keyword>
<dbReference type="InterPro" id="IPR017437">
    <property type="entry name" value="ATP-NAD_kinase_PpnK-typ_C"/>
</dbReference>
<dbReference type="InterPro" id="IPR002504">
    <property type="entry name" value="NADK"/>
</dbReference>
<dbReference type="Gene3D" id="3.40.50.10330">
    <property type="entry name" value="Probable inorganic polyphosphate/atp-NAD kinase, domain 1"/>
    <property type="match status" value="1"/>
</dbReference>
<gene>
    <name evidence="5" type="ordered locus">DKAM_1065</name>
</gene>
<dbReference type="PANTHER" id="PTHR20275">
    <property type="entry name" value="NAD KINASE"/>
    <property type="match status" value="1"/>
</dbReference>
<dbReference type="STRING" id="490899.DKAM_1065"/>
<dbReference type="RefSeq" id="WP_012608732.1">
    <property type="nucleotide sequence ID" value="NC_011766.1"/>
</dbReference>
<keyword evidence="2 5" id="KW-0418">Kinase</keyword>
<dbReference type="KEGG" id="dka:DKAM_1065"/>
<evidence type="ECO:0000256" key="1">
    <source>
        <dbReference type="ARBA" id="ARBA00022679"/>
    </source>
</evidence>
<dbReference type="eggNOG" id="arCOG01348">
    <property type="taxonomic scope" value="Archaea"/>
</dbReference>
<accession>B8D5L0</accession>
<protein>
    <submittedName>
        <fullName evidence="5">Probable inorganic polyphosphate/ATP-NAD kinase</fullName>
    </submittedName>
</protein>
<dbReference type="AlphaFoldDB" id="B8D5L0"/>
<evidence type="ECO:0000256" key="4">
    <source>
        <dbReference type="ARBA" id="ARBA00023027"/>
    </source>
</evidence>
<dbReference type="Pfam" id="PF20143">
    <property type="entry name" value="NAD_kinase_C"/>
    <property type="match status" value="1"/>
</dbReference>
<dbReference type="PANTHER" id="PTHR20275:SF0">
    <property type="entry name" value="NAD KINASE"/>
    <property type="match status" value="1"/>
</dbReference>
<evidence type="ECO:0000313" key="5">
    <source>
        <dbReference type="EMBL" id="ACL11391.1"/>
    </source>
</evidence>
<dbReference type="HOGENOM" id="CLU_008831_0_2_2"/>
<dbReference type="GO" id="GO:0003951">
    <property type="term" value="F:NAD+ kinase activity"/>
    <property type="evidence" value="ECO:0007669"/>
    <property type="project" value="InterPro"/>
</dbReference>
<dbReference type="GO" id="GO:0019674">
    <property type="term" value="P:NAD+ metabolic process"/>
    <property type="evidence" value="ECO:0007669"/>
    <property type="project" value="InterPro"/>
</dbReference>
<name>B8D5L0_DESA1</name>
<keyword evidence="1" id="KW-0808">Transferase</keyword>
<dbReference type="Proteomes" id="UP000006903">
    <property type="component" value="Chromosome"/>
</dbReference>
<organism evidence="5 6">
    <name type="scientific">Desulfurococcus amylolyticus (strain DSM 18924 / JCM 16383 / VKM B-2413 / 1221n)</name>
    <name type="common">Desulfurococcus kamchatkensis</name>
    <dbReference type="NCBI Taxonomy" id="490899"/>
    <lineage>
        <taxon>Archaea</taxon>
        <taxon>Thermoproteota</taxon>
        <taxon>Thermoprotei</taxon>
        <taxon>Desulfurococcales</taxon>
        <taxon>Desulfurococcaceae</taxon>
        <taxon>Desulfurococcus</taxon>
    </lineage>
</organism>
<dbReference type="InterPro" id="IPR017438">
    <property type="entry name" value="ATP-NAD_kinase_N"/>
</dbReference>
<evidence type="ECO:0000313" key="6">
    <source>
        <dbReference type="Proteomes" id="UP000006903"/>
    </source>
</evidence>
<dbReference type="GeneID" id="7171170"/>